<dbReference type="Proteomes" id="UP000031449">
    <property type="component" value="Chromosome"/>
</dbReference>
<dbReference type="BioCyc" id="JESP1508404:G14D9-12561-MONOMER"/>
<name>A0A0B5AV29_9BACL</name>
<dbReference type="STRING" id="1508404.JMA_32800"/>
<dbReference type="KEGG" id="jeo:JMA_32800"/>
<reference evidence="1 2" key="1">
    <citation type="submission" date="2014-08" db="EMBL/GenBank/DDBJ databases">
        <title>Complete genome of a marine bacteria Jeotgalibacillus malaysiensis.</title>
        <authorList>
            <person name="Yaakop A.S."/>
            <person name="Chan K.-G."/>
            <person name="Goh K.M."/>
        </authorList>
    </citation>
    <scope>NUCLEOTIDE SEQUENCE [LARGE SCALE GENOMIC DNA]</scope>
    <source>
        <strain evidence="1 2">D5</strain>
    </source>
</reference>
<accession>A0A0B5AV29</accession>
<evidence type="ECO:0000313" key="1">
    <source>
        <dbReference type="EMBL" id="AJD92597.1"/>
    </source>
</evidence>
<sequence length="107" mass="12275">MNHGKSMLIKALLLFPLIWIVLTGFNEVTFFKKVQWATIEPSGQLGFVLKPEYQAVTNGEYQQMLHQLNQICQQLNIKDVNSNNKSAEAPLFSEIISRDDRNSEHLN</sequence>
<dbReference type="HOGENOM" id="CLU_2206483_0_0_9"/>
<dbReference type="EMBL" id="CP009416">
    <property type="protein sequence ID" value="AJD92597.1"/>
    <property type="molecule type" value="Genomic_DNA"/>
</dbReference>
<evidence type="ECO:0000313" key="2">
    <source>
        <dbReference type="Proteomes" id="UP000031449"/>
    </source>
</evidence>
<gene>
    <name evidence="1" type="ORF">JMA_32800</name>
</gene>
<protein>
    <submittedName>
        <fullName evidence="1">Uncharacterized protein</fullName>
    </submittedName>
</protein>
<organism evidence="1 2">
    <name type="scientific">Jeotgalibacillus malaysiensis</name>
    <dbReference type="NCBI Taxonomy" id="1508404"/>
    <lineage>
        <taxon>Bacteria</taxon>
        <taxon>Bacillati</taxon>
        <taxon>Bacillota</taxon>
        <taxon>Bacilli</taxon>
        <taxon>Bacillales</taxon>
        <taxon>Caryophanaceae</taxon>
        <taxon>Jeotgalibacillus</taxon>
    </lineage>
</organism>
<keyword evidence="2" id="KW-1185">Reference proteome</keyword>
<proteinExistence type="predicted"/>
<dbReference type="AlphaFoldDB" id="A0A0B5AV29"/>